<evidence type="ECO:0000256" key="4">
    <source>
        <dbReference type="ARBA" id="ARBA00022692"/>
    </source>
</evidence>
<keyword evidence="6 7" id="KW-0472">Membrane</keyword>
<dbReference type="Proteomes" id="UP001600894">
    <property type="component" value="Unassembled WGS sequence"/>
</dbReference>
<dbReference type="Gene3D" id="3.40.50.720">
    <property type="entry name" value="NAD(P)-binding Rossmann-like Domain"/>
    <property type="match status" value="1"/>
</dbReference>
<proteinExistence type="inferred from homology"/>
<feature type="transmembrane region" description="Helical" evidence="7">
    <location>
        <begin position="292"/>
        <end position="313"/>
    </location>
</feature>
<feature type="transmembrane region" description="Helical" evidence="7">
    <location>
        <begin position="85"/>
        <end position="106"/>
    </location>
</feature>
<feature type="transmembrane region" description="Helical" evidence="7">
    <location>
        <begin position="112"/>
        <end position="132"/>
    </location>
</feature>
<dbReference type="RefSeq" id="WP_176254919.1">
    <property type="nucleotide sequence ID" value="NZ_BAABXL010000001.1"/>
</dbReference>
<dbReference type="InterPro" id="IPR003362">
    <property type="entry name" value="Bact_transf"/>
</dbReference>
<dbReference type="InterPro" id="IPR017473">
    <property type="entry name" value="Undecaprenyl-P_gluc_Ptfrase"/>
</dbReference>
<comment type="caution">
    <text evidence="9">The sequence shown here is derived from an EMBL/GenBank/DDBJ whole genome shotgun (WGS) entry which is preliminary data.</text>
</comment>
<evidence type="ECO:0000256" key="5">
    <source>
        <dbReference type="ARBA" id="ARBA00022989"/>
    </source>
</evidence>
<reference evidence="9 10" key="1">
    <citation type="submission" date="2024-04" db="EMBL/GenBank/DDBJ databases">
        <title>Defined microbial consortia suppress multidrug-resistant proinflammatory Enterobacteriaceae via ecological control.</title>
        <authorList>
            <person name="Furuichi M."/>
            <person name="Kawaguchi T."/>
            <person name="Pust M."/>
            <person name="Yasuma K."/>
            <person name="Plichta D."/>
            <person name="Hasegawa N."/>
            <person name="Ohya T."/>
            <person name="Bhattarai S."/>
            <person name="Sasajima S."/>
            <person name="Aoto Y."/>
            <person name="Tuganbaev T."/>
            <person name="Yaginuma M."/>
            <person name="Ueda M."/>
            <person name="Okahashi N."/>
            <person name="Amafuji K."/>
            <person name="Kiridooshi Y."/>
            <person name="Sugita K."/>
            <person name="Strazar M."/>
            <person name="Skelly A."/>
            <person name="Suda W."/>
            <person name="Hattori M."/>
            <person name="Nakamoto N."/>
            <person name="Caballero S."/>
            <person name="Norman J."/>
            <person name="Olle B."/>
            <person name="Tanoue T."/>
            <person name="Arita M."/>
            <person name="Bucci V."/>
            <person name="Atarashi K."/>
            <person name="Xavier R."/>
            <person name="Honda K."/>
        </authorList>
    </citation>
    <scope>NUCLEOTIDE SEQUENCE [LARGE SCALE GENOMIC DNA]</scope>
    <source>
        <strain evidence="10">f13</strain>
    </source>
</reference>
<keyword evidence="5 7" id="KW-1133">Transmembrane helix</keyword>
<keyword evidence="10" id="KW-1185">Reference proteome</keyword>
<keyword evidence="3" id="KW-0808">Transferase</keyword>
<evidence type="ECO:0000313" key="9">
    <source>
        <dbReference type="EMBL" id="GAA6270343.1"/>
    </source>
</evidence>
<comment type="similarity">
    <text evidence="2">Belongs to the bacterial sugar transferase family.</text>
</comment>
<dbReference type="Pfam" id="PF02397">
    <property type="entry name" value="Bac_transf"/>
    <property type="match status" value="1"/>
</dbReference>
<organism evidence="9 10">
    <name type="scientific">Enterocloster alcoholdehydrogenati</name>
    <dbReference type="NCBI Taxonomy" id="2547410"/>
    <lineage>
        <taxon>Bacteria</taxon>
        <taxon>Bacillati</taxon>
        <taxon>Bacillota</taxon>
        <taxon>Clostridia</taxon>
        <taxon>Lachnospirales</taxon>
        <taxon>Lachnospiraceae</taxon>
        <taxon>Enterocloster</taxon>
    </lineage>
</organism>
<dbReference type="PANTHER" id="PTHR30576">
    <property type="entry name" value="COLANIC BIOSYNTHESIS UDP-GLUCOSE LIPID CARRIER TRANSFERASE"/>
    <property type="match status" value="1"/>
</dbReference>
<dbReference type="EMBL" id="BAABXL010000001">
    <property type="protein sequence ID" value="GAA6270343.1"/>
    <property type="molecule type" value="Genomic_DNA"/>
</dbReference>
<gene>
    <name evidence="9" type="ORF">F130042H8_34030</name>
</gene>
<dbReference type="NCBIfam" id="TIGR03023">
    <property type="entry name" value="WcaJ_sugtrans"/>
    <property type="match status" value="1"/>
</dbReference>
<feature type="transmembrane region" description="Helical" evidence="7">
    <location>
        <begin position="52"/>
        <end position="73"/>
    </location>
</feature>
<dbReference type="NCBIfam" id="TIGR03025">
    <property type="entry name" value="EPS_sugtrans"/>
    <property type="match status" value="1"/>
</dbReference>
<evidence type="ECO:0000313" key="10">
    <source>
        <dbReference type="Proteomes" id="UP001600894"/>
    </source>
</evidence>
<evidence type="ECO:0000259" key="8">
    <source>
        <dbReference type="Pfam" id="PF02397"/>
    </source>
</evidence>
<accession>A0ABQ0B234</accession>
<dbReference type="Pfam" id="PF13727">
    <property type="entry name" value="CoA_binding_3"/>
    <property type="match status" value="1"/>
</dbReference>
<dbReference type="PANTHER" id="PTHR30576:SF0">
    <property type="entry name" value="UNDECAPRENYL-PHOSPHATE N-ACETYLGALACTOSAMINYL 1-PHOSPHATE TRANSFERASE-RELATED"/>
    <property type="match status" value="1"/>
</dbReference>
<evidence type="ECO:0000256" key="6">
    <source>
        <dbReference type="ARBA" id="ARBA00023136"/>
    </source>
</evidence>
<name>A0ABQ0B234_9FIRM</name>
<evidence type="ECO:0000256" key="1">
    <source>
        <dbReference type="ARBA" id="ARBA00004141"/>
    </source>
</evidence>
<feature type="domain" description="Bacterial sugar transferase" evidence="8">
    <location>
        <begin position="287"/>
        <end position="466"/>
    </location>
</feature>
<evidence type="ECO:0000256" key="3">
    <source>
        <dbReference type="ARBA" id="ARBA00022679"/>
    </source>
</evidence>
<comment type="subcellular location">
    <subcellularLocation>
        <location evidence="1">Membrane</location>
        <topology evidence="1">Multi-pass membrane protein</topology>
    </subcellularLocation>
</comment>
<keyword evidence="4 7" id="KW-0812">Transmembrane</keyword>
<sequence>MIKDNQKRLNHIHVLLDAVMTVLAYSLAWFIVVSGQVIPLGHNVKTLNPPVYFAALIFIVPVYLVLNAIFHLYVPKRIQGRRSEFANICKANVIGLMFFTLILFGGRNISTYFGYFSTRMLLCFFALNTLLLEAERMAIRLFLRSLRTNGYNQKHILLVGYSRAAEGFIDRVALNPEWGYHIQGILDDHKREGYTYKNVRVLGKIAQLESFLEENMLDEIAITLGLGEYANLEQIVAVCEKSGVHTKFIPDYNNIIPTIPYMEDLQGLPVIHIRHVPLTNVFNATVKRMVDILGALVGLLLFSPLMLLTAGLIKLTSPGPVFFSQERIGLHNRPFKMYKFRSMEVQDPGKEKSRWTTPHDPRVTPVGRFIRKTSIDEMPQFFNILIGDMSLVGPRPERPLFVEKFKEEIPRYMIKHQVRPGLTGWAQVNGYRGDTSITKRIEHDLYYIENWSLGFDFKIMFLTIFKGFINKNAY</sequence>
<dbReference type="InterPro" id="IPR017475">
    <property type="entry name" value="EPS_sugar_tfrase"/>
</dbReference>
<protein>
    <submittedName>
        <fullName evidence="9">Undecaprenyl-phosphate glucose phosphotransferase</fullName>
    </submittedName>
</protein>
<evidence type="ECO:0000256" key="2">
    <source>
        <dbReference type="ARBA" id="ARBA00006464"/>
    </source>
</evidence>
<feature type="transmembrane region" description="Helical" evidence="7">
    <location>
        <begin position="12"/>
        <end position="32"/>
    </location>
</feature>
<evidence type="ECO:0000256" key="7">
    <source>
        <dbReference type="SAM" id="Phobius"/>
    </source>
</evidence>